<sequence length="237" mass="27179">MMMSFTTTSNPSPLVREECFHFSAFCQSFSMYLKFAFLVLATSLFSVVSMMPVQDSNSASGNNDNNVVTHRPPRPPRRNLHPDSSIPDPPLRIKFRQTEADLPILPPNPDYSAREIVETYMQRVYHGVSHFLPRFEYVNEYQVLDPHLVWFQVEEDVIGRPCFRDCVVTVDWTHVQAGCARIGTHYTSYQAIPDYRLYGEQEHADANRDGRFDPDPDSDNSDCCPLLSTPCLAMTRF</sequence>
<reference evidence="2" key="1">
    <citation type="submission" date="2022-08" db="EMBL/GenBank/DDBJ databases">
        <authorList>
            <consortium name="DOE Joint Genome Institute"/>
            <person name="Min B."/>
            <person name="Riley R."/>
            <person name="Sierra-Patev S."/>
            <person name="Naranjo-Ortiz M."/>
            <person name="Looney B."/>
            <person name="Konkel Z."/>
            <person name="Slot J.C."/>
            <person name="Sakamoto Y."/>
            <person name="Steenwyk J.L."/>
            <person name="Rokas A."/>
            <person name="Carro J."/>
            <person name="Camarero S."/>
            <person name="Ferreira P."/>
            <person name="Molpeceres G."/>
            <person name="Ruiz-Duenas F.J."/>
            <person name="Serrano A."/>
            <person name="Henrissat B."/>
            <person name="Drula E."/>
            <person name="Hughes K.W."/>
            <person name="Mata J.L."/>
            <person name="Ishikawa N.K."/>
            <person name="Vargas-Isla R."/>
            <person name="Ushijima S."/>
            <person name="Smith C.A."/>
            <person name="Ahrendt S."/>
            <person name="Andreopoulos W."/>
            <person name="He G."/>
            <person name="Labutti K."/>
            <person name="Lipzen A."/>
            <person name="Ng V."/>
            <person name="Sandor L."/>
            <person name="Barry K."/>
            <person name="Martinez A.T."/>
            <person name="Xiao Y."/>
            <person name="Gibbons J.G."/>
            <person name="Terashima K."/>
            <person name="Hibbett D.S."/>
            <person name="Grigoriev I.V."/>
        </authorList>
    </citation>
    <scope>NUCLEOTIDE SEQUENCE</scope>
    <source>
        <strain evidence="2">TFB7829</strain>
    </source>
</reference>
<protein>
    <submittedName>
        <fullName evidence="2">Uncharacterized protein</fullName>
    </submittedName>
</protein>
<proteinExistence type="predicted"/>
<dbReference type="AlphaFoldDB" id="A0AA38Q766"/>
<gene>
    <name evidence="2" type="ORF">F5890DRAFT_384000</name>
</gene>
<feature type="region of interest" description="Disordered" evidence="1">
    <location>
        <begin position="55"/>
        <end position="89"/>
    </location>
</feature>
<organism evidence="2 3">
    <name type="scientific">Lentinula detonsa</name>
    <dbReference type="NCBI Taxonomy" id="2804962"/>
    <lineage>
        <taxon>Eukaryota</taxon>
        <taxon>Fungi</taxon>
        <taxon>Dikarya</taxon>
        <taxon>Basidiomycota</taxon>
        <taxon>Agaricomycotina</taxon>
        <taxon>Agaricomycetes</taxon>
        <taxon>Agaricomycetidae</taxon>
        <taxon>Agaricales</taxon>
        <taxon>Marasmiineae</taxon>
        <taxon>Omphalotaceae</taxon>
        <taxon>Lentinula</taxon>
    </lineage>
</organism>
<accession>A0AA38Q766</accession>
<dbReference type="EMBL" id="MU801907">
    <property type="protein sequence ID" value="KAJ3988575.1"/>
    <property type="molecule type" value="Genomic_DNA"/>
</dbReference>
<evidence type="ECO:0000313" key="2">
    <source>
        <dbReference type="EMBL" id="KAJ3988575.1"/>
    </source>
</evidence>
<dbReference type="Proteomes" id="UP001163850">
    <property type="component" value="Unassembled WGS sequence"/>
</dbReference>
<feature type="compositionally biased region" description="Low complexity" evidence="1">
    <location>
        <begin position="55"/>
        <end position="66"/>
    </location>
</feature>
<comment type="caution">
    <text evidence="2">The sequence shown here is derived from an EMBL/GenBank/DDBJ whole genome shotgun (WGS) entry which is preliminary data.</text>
</comment>
<name>A0AA38Q766_9AGAR</name>
<evidence type="ECO:0000256" key="1">
    <source>
        <dbReference type="SAM" id="MobiDB-lite"/>
    </source>
</evidence>
<evidence type="ECO:0000313" key="3">
    <source>
        <dbReference type="Proteomes" id="UP001163850"/>
    </source>
</evidence>